<protein>
    <recommendedName>
        <fullName evidence="2">SMP-30/Gluconolactonase/LRE-like region domain-containing protein</fullName>
    </recommendedName>
</protein>
<dbReference type="Gene3D" id="2.120.10.30">
    <property type="entry name" value="TolB, C-terminal domain"/>
    <property type="match status" value="1"/>
</dbReference>
<evidence type="ECO:0008006" key="2">
    <source>
        <dbReference type="Google" id="ProtNLM"/>
    </source>
</evidence>
<name>A0A382R798_9ZZZZ</name>
<evidence type="ECO:0000313" key="1">
    <source>
        <dbReference type="EMBL" id="SVC93599.1"/>
    </source>
</evidence>
<sequence>HGLYLRPGDGPIHTLYVVHHGFRESIEVFELDVRSVLPLLTWVGCAVAPEGATLNAVVGLPGDGFATTSPRLTGEITSAIWEWHTDTGWRMVPGSEDIRPNGLEVSVDGEWFYVAGWSDERFIRLSRNRAPVQLDMVELGFRPDNLRMAQGGLIYAAGHTNFQEPTEASNVAWINPETLEFERIFHHPYIEGFAAATTAIPIDNEIWLGTNRGEMIAYFLAPSLR</sequence>
<organism evidence="1">
    <name type="scientific">marine metagenome</name>
    <dbReference type="NCBI Taxonomy" id="408172"/>
    <lineage>
        <taxon>unclassified sequences</taxon>
        <taxon>metagenomes</taxon>
        <taxon>ecological metagenomes</taxon>
    </lineage>
</organism>
<accession>A0A382R798</accession>
<dbReference type="SUPFAM" id="SSF63829">
    <property type="entry name" value="Calcium-dependent phosphotriesterase"/>
    <property type="match status" value="1"/>
</dbReference>
<proteinExistence type="predicted"/>
<feature type="non-terminal residue" evidence="1">
    <location>
        <position position="1"/>
    </location>
</feature>
<reference evidence="1" key="1">
    <citation type="submission" date="2018-05" db="EMBL/GenBank/DDBJ databases">
        <authorList>
            <person name="Lanie J.A."/>
            <person name="Ng W.-L."/>
            <person name="Kazmierczak K.M."/>
            <person name="Andrzejewski T.M."/>
            <person name="Davidsen T.M."/>
            <person name="Wayne K.J."/>
            <person name="Tettelin H."/>
            <person name="Glass J.I."/>
            <person name="Rusch D."/>
            <person name="Podicherti R."/>
            <person name="Tsui H.-C.T."/>
            <person name="Winkler M.E."/>
        </authorList>
    </citation>
    <scope>NUCLEOTIDE SEQUENCE</scope>
</reference>
<dbReference type="InterPro" id="IPR011042">
    <property type="entry name" value="6-blade_b-propeller_TolB-like"/>
</dbReference>
<dbReference type="AlphaFoldDB" id="A0A382R798"/>
<gene>
    <name evidence="1" type="ORF">METZ01_LOCUS346453</name>
</gene>
<dbReference type="EMBL" id="UINC01119633">
    <property type="protein sequence ID" value="SVC93599.1"/>
    <property type="molecule type" value="Genomic_DNA"/>
</dbReference>